<dbReference type="EMBL" id="CAICTM010000801">
    <property type="protein sequence ID" value="CAB9516728.1"/>
    <property type="molecule type" value="Genomic_DNA"/>
</dbReference>
<feature type="compositionally biased region" description="Polar residues" evidence="1">
    <location>
        <begin position="9"/>
        <end position="23"/>
    </location>
</feature>
<feature type="region of interest" description="Disordered" evidence="1">
    <location>
        <begin position="73"/>
        <end position="106"/>
    </location>
</feature>
<evidence type="ECO:0000256" key="1">
    <source>
        <dbReference type="SAM" id="MobiDB-lite"/>
    </source>
</evidence>
<comment type="caution">
    <text evidence="2">The sequence shown here is derived from an EMBL/GenBank/DDBJ whole genome shotgun (WGS) entry which is preliminary data.</text>
</comment>
<reference evidence="2" key="1">
    <citation type="submission" date="2020-06" db="EMBL/GenBank/DDBJ databases">
        <authorList>
            <consortium name="Plant Systems Biology data submission"/>
        </authorList>
    </citation>
    <scope>NUCLEOTIDE SEQUENCE</scope>
    <source>
        <strain evidence="2">D6</strain>
    </source>
</reference>
<name>A0A9N8HIR2_9STRA</name>
<accession>A0A9N8HIR2</accession>
<evidence type="ECO:0000313" key="3">
    <source>
        <dbReference type="Proteomes" id="UP001153069"/>
    </source>
</evidence>
<dbReference type="AlphaFoldDB" id="A0A9N8HIR2"/>
<organism evidence="2 3">
    <name type="scientific">Seminavis robusta</name>
    <dbReference type="NCBI Taxonomy" id="568900"/>
    <lineage>
        <taxon>Eukaryota</taxon>
        <taxon>Sar</taxon>
        <taxon>Stramenopiles</taxon>
        <taxon>Ochrophyta</taxon>
        <taxon>Bacillariophyta</taxon>
        <taxon>Bacillariophyceae</taxon>
        <taxon>Bacillariophycidae</taxon>
        <taxon>Naviculales</taxon>
        <taxon>Naviculaceae</taxon>
        <taxon>Seminavis</taxon>
    </lineage>
</organism>
<dbReference type="Proteomes" id="UP001153069">
    <property type="component" value="Unassembled WGS sequence"/>
</dbReference>
<evidence type="ECO:0000313" key="2">
    <source>
        <dbReference type="EMBL" id="CAB9516728.1"/>
    </source>
</evidence>
<protein>
    <submittedName>
        <fullName evidence="2">Uncharacterized protein</fullName>
    </submittedName>
</protein>
<proteinExistence type="predicted"/>
<keyword evidence="3" id="KW-1185">Reference proteome</keyword>
<gene>
    <name evidence="2" type="ORF">SEMRO_802_G204691.1</name>
</gene>
<feature type="region of interest" description="Disordered" evidence="1">
    <location>
        <begin position="1"/>
        <end position="34"/>
    </location>
</feature>
<sequence>MNCRPTVNAAPNHSAPPQESESNLRAHPQLPRNNERVQYGLSMVEPSLKDLLNTAARRGVASSAFSYRPLLDQEEPCQRPLAPTTAPGAMRARRYPQQPRLATRRRPLSDVLDEALRTLSF</sequence>